<gene>
    <name evidence="1" type="ORF">QP029_12640</name>
</gene>
<organism evidence="1 2">
    <name type="scientific">Corynebacterium suedekumii</name>
    <dbReference type="NCBI Taxonomy" id="3049801"/>
    <lineage>
        <taxon>Bacteria</taxon>
        <taxon>Bacillati</taxon>
        <taxon>Actinomycetota</taxon>
        <taxon>Actinomycetes</taxon>
        <taxon>Mycobacteriales</taxon>
        <taxon>Corynebacteriaceae</taxon>
        <taxon>Corynebacterium</taxon>
    </lineage>
</organism>
<evidence type="ECO:0000313" key="2">
    <source>
        <dbReference type="Proteomes" id="UP001238805"/>
    </source>
</evidence>
<protein>
    <submittedName>
        <fullName evidence="1">Uncharacterized protein</fullName>
    </submittedName>
</protein>
<name>A0ABY8VKC8_9CORY</name>
<sequence>MTPATTPAPRTISTDLNLLIRPAEWQQLAHGLPAALAASGYTVTSIHGDVVDLTCEPDNMLVTQFEQVEGHQPVVEALHRVIINGTSGLPLREATQAVVAALPDNSYWYGTSSEGPTEPGVSAACAWQDRS</sequence>
<dbReference type="RefSeq" id="WP_284874612.1">
    <property type="nucleotide sequence ID" value="NZ_CP126970.1"/>
</dbReference>
<reference evidence="1 2" key="1">
    <citation type="submission" date="2023-05" db="EMBL/GenBank/DDBJ databases">
        <title>Corynebacterium suedekumii sp. nov. and Corynebacterium breve sp. nov. isolated from raw cow's milk.</title>
        <authorList>
            <person name="Baer M.K."/>
            <person name="Mehl L."/>
            <person name="Hellmuth R."/>
            <person name="Marke G."/>
            <person name="Lipski A."/>
        </authorList>
    </citation>
    <scope>NUCLEOTIDE SEQUENCE [LARGE SCALE GENOMIC DNA]</scope>
    <source>
        <strain evidence="1 2">LM112</strain>
    </source>
</reference>
<proteinExistence type="predicted"/>
<dbReference type="Proteomes" id="UP001238805">
    <property type="component" value="Chromosome"/>
</dbReference>
<accession>A0ABY8VKC8</accession>
<keyword evidence="2" id="KW-1185">Reference proteome</keyword>
<dbReference type="EMBL" id="CP126970">
    <property type="protein sequence ID" value="WIM70019.1"/>
    <property type="molecule type" value="Genomic_DNA"/>
</dbReference>
<evidence type="ECO:0000313" key="1">
    <source>
        <dbReference type="EMBL" id="WIM70019.1"/>
    </source>
</evidence>